<evidence type="ECO:0000313" key="3">
    <source>
        <dbReference type="EMBL" id="KAG5585145.1"/>
    </source>
</evidence>
<keyword evidence="2" id="KW-0472">Membrane</keyword>
<dbReference type="OrthoDB" id="629492at2759"/>
<feature type="compositionally biased region" description="Polar residues" evidence="1">
    <location>
        <begin position="549"/>
        <end position="564"/>
    </location>
</feature>
<dbReference type="PANTHER" id="PTHR23227:SF67">
    <property type="entry name" value="CRANIOFACIAL DEVELOPMENT PROTEIN 2-LIKE"/>
    <property type="match status" value="1"/>
</dbReference>
<organism evidence="3 4">
    <name type="scientific">Solanum commersonii</name>
    <name type="common">Commerson's wild potato</name>
    <name type="synonym">Commerson's nightshade</name>
    <dbReference type="NCBI Taxonomy" id="4109"/>
    <lineage>
        <taxon>Eukaryota</taxon>
        <taxon>Viridiplantae</taxon>
        <taxon>Streptophyta</taxon>
        <taxon>Embryophyta</taxon>
        <taxon>Tracheophyta</taxon>
        <taxon>Spermatophyta</taxon>
        <taxon>Magnoliopsida</taxon>
        <taxon>eudicotyledons</taxon>
        <taxon>Gunneridae</taxon>
        <taxon>Pentapetalae</taxon>
        <taxon>asterids</taxon>
        <taxon>lamiids</taxon>
        <taxon>Solanales</taxon>
        <taxon>Solanaceae</taxon>
        <taxon>Solanoideae</taxon>
        <taxon>Solaneae</taxon>
        <taxon>Solanum</taxon>
    </lineage>
</organism>
<sequence length="1512" mass="169837">MAQNSSCRKRPNIHISRTIGTWKKTTASSLAVVIDLCHINVGVGPSDIVGATVREKWVSGGQVSWWIKGHYLTYLAGAREVEGFIGLLELWVVIVVTEGKIESFFDFDSIFKWSRGVATMLPWLVIPLIGLWALSQLFPPAFRFEITSPRLACVIVLVVTLGWYEVLMPKLSAWRARRNASLRERKRFEAIEMQKLRKTATRRCRNCLTPYRDQNPGGGKFMCSYCGHISKRPILDLPVPPGLGLSNSGILRDLVGKGGKMLNGKAWSDNRWMCGQDWLENGNWVGGSFVSKSDSWSKTGGGFLGVEHCIAEKSYSRVFAFACKALTAFFLSIMWLCRKVFRISSSRSDASMDAERRAMIDKRGENGGNCQESRGEKARRKAEEKRLARLEKELAEEEERKQREEVARLVEERRKLRDEKMEAEKERGKGSPSAKVRDSKREAEKKRQEKKKERDRGSSKSNSDVEELDKRQGKESVRNRQSDGDRRHQHKNGPESVKTHNAEVIHGFKGGSSSSHNHGNVGTRYLDRMRGTFLSSSRAFTGGGFFGKSNATNIPRDQKSNTTIDPVHNASRRELSQSDRIPGKLNPSGDDRSMNRPVLIDSQPFTAPKKSWQQLFTRSSTVSPPSSNVISRPSVKPQPEILSPSCQTPAVQSFDNPISFGLPSPFTLTTFPCGPARCSTTIPSSPRAIHPRIGDGTGQLFAEELENFEDPCYVPDPVSLLGPVCESLDDFQLDLGFVSDTGLDSPCVVKNLNASSEVTRPSPIESPISRMRVSEERHVGSFLFPNTPNVQDMHTVPMNVSNSANDVGTWQMWNSSPLGQAGLSLISSSTNWHLSSDLNTSIVPPTPPRTMASLFRNDEQLHSICHPPHTVYTESCQNGGTQSTVLPGSAESRYPKAPFGTYAGGESQFSLKSEDAAQSEMTYGSPNATAANHPFASSPPNWAKTKASVLDGEKRQGSASREWPGVAPMLLVLMHPAGLDGRPKLLYEDLDEVVRGIPNTEKIVIGGDFNGHIGATSNGFDDVHGGFGFGERNGGGTSLLDFAKAFELVIANSCFPKKENHLVTFRSSVAKTQIDYFLLRKGDRGLFKDCKVIPSENLTTQHKLLVMDLEIRRARRKKIAFDRPRIKWGGLTPALSWEMGEKLIGMGAWSGSGDADPMWNKAASCIREVASKVLGVSRGNFGGHKGDWWWNGEVQGKVEAKAAYIEWVECVGEEPGDKGGDKKLYRLAKARERKARDLDQVKCIKDEEGKVLVDEISIKQRWRRYFHKLLNEEGGRDIVLNDLATRRTSDFGYACRCFRIEEVIRAISRMSREEADRTMRFQSGFLEEADKATKKDADEWRWNTMVPLYKNKWQYPNRNNYWGIKLLSHTMKIRERVVEMRESALDSCRMIDYRSHSSYARPVEKYRERKRDLHMVFIDLEKAYDKVLGMYWRCLEAEVYRMIYIRGDKRHMYGGAKTRVRTAEGGSETCHTIIPKRESFKYLGSQNPGSGDIDDDVTYRIRVAWMKWRLAS</sequence>
<feature type="compositionally biased region" description="Polar residues" evidence="1">
    <location>
        <begin position="618"/>
        <end position="631"/>
    </location>
</feature>
<feature type="region of interest" description="Disordered" evidence="1">
    <location>
        <begin position="916"/>
        <end position="961"/>
    </location>
</feature>
<feature type="transmembrane region" description="Helical" evidence="2">
    <location>
        <begin position="318"/>
        <end position="336"/>
    </location>
</feature>
<dbReference type="PANTHER" id="PTHR23227">
    <property type="entry name" value="BUCENTAUR RELATED"/>
    <property type="match status" value="1"/>
</dbReference>
<dbReference type="EMBL" id="JACXVP010000009">
    <property type="protein sequence ID" value="KAG5585145.1"/>
    <property type="molecule type" value="Genomic_DNA"/>
</dbReference>
<keyword evidence="2" id="KW-0812">Transmembrane</keyword>
<keyword evidence="2" id="KW-1133">Transmembrane helix</keyword>
<keyword evidence="4" id="KW-1185">Reference proteome</keyword>
<feature type="region of interest" description="Disordered" evidence="1">
    <location>
        <begin position="618"/>
        <end position="648"/>
    </location>
</feature>
<protein>
    <submittedName>
        <fullName evidence="3">Uncharacterized protein</fullName>
    </submittedName>
</protein>
<dbReference type="InterPro" id="IPR027124">
    <property type="entry name" value="Swc5/CFDP1/2"/>
</dbReference>
<dbReference type="Proteomes" id="UP000824120">
    <property type="component" value="Chromosome 9"/>
</dbReference>
<feature type="transmembrane region" description="Helical" evidence="2">
    <location>
        <begin position="147"/>
        <end position="167"/>
    </location>
</feature>
<feature type="transmembrane region" description="Helical" evidence="2">
    <location>
        <begin position="117"/>
        <end position="135"/>
    </location>
</feature>
<feature type="compositionally biased region" description="Polar residues" evidence="1">
    <location>
        <begin position="919"/>
        <end position="930"/>
    </location>
</feature>
<reference evidence="3 4" key="1">
    <citation type="submission" date="2020-09" db="EMBL/GenBank/DDBJ databases">
        <title>De no assembly of potato wild relative species, Solanum commersonii.</title>
        <authorList>
            <person name="Cho K."/>
        </authorList>
    </citation>
    <scope>NUCLEOTIDE SEQUENCE [LARGE SCALE GENOMIC DNA]</scope>
    <source>
        <strain evidence="3">LZ3.2</strain>
        <tissue evidence="3">Leaf</tissue>
    </source>
</reference>
<comment type="caution">
    <text evidence="3">The sequence shown here is derived from an EMBL/GenBank/DDBJ whole genome shotgun (WGS) entry which is preliminary data.</text>
</comment>
<dbReference type="InterPro" id="IPR036691">
    <property type="entry name" value="Endo/exonu/phosph_ase_sf"/>
</dbReference>
<accession>A0A9J5X9X6</accession>
<feature type="region of interest" description="Disordered" evidence="1">
    <location>
        <begin position="542"/>
        <end position="597"/>
    </location>
</feature>
<evidence type="ECO:0000256" key="2">
    <source>
        <dbReference type="SAM" id="Phobius"/>
    </source>
</evidence>
<feature type="compositionally biased region" description="Basic and acidic residues" evidence="1">
    <location>
        <begin position="418"/>
        <end position="458"/>
    </location>
</feature>
<proteinExistence type="predicted"/>
<feature type="region of interest" description="Disordered" evidence="1">
    <location>
        <begin position="359"/>
        <end position="381"/>
    </location>
</feature>
<dbReference type="Gene3D" id="3.60.10.10">
    <property type="entry name" value="Endonuclease/exonuclease/phosphatase"/>
    <property type="match status" value="1"/>
</dbReference>
<name>A0A9J5X9X6_SOLCO</name>
<evidence type="ECO:0000313" key="4">
    <source>
        <dbReference type="Proteomes" id="UP000824120"/>
    </source>
</evidence>
<gene>
    <name evidence="3" type="ORF">H5410_045579</name>
</gene>
<dbReference type="SUPFAM" id="SSF56219">
    <property type="entry name" value="DNase I-like"/>
    <property type="match status" value="1"/>
</dbReference>
<feature type="compositionally biased region" description="Basic and acidic residues" evidence="1">
    <location>
        <begin position="468"/>
        <end position="486"/>
    </location>
</feature>
<evidence type="ECO:0000256" key="1">
    <source>
        <dbReference type="SAM" id="MobiDB-lite"/>
    </source>
</evidence>
<feature type="region of interest" description="Disordered" evidence="1">
    <location>
        <begin position="418"/>
        <end position="501"/>
    </location>
</feature>